<evidence type="ECO:0000256" key="1">
    <source>
        <dbReference type="SAM" id="SignalP"/>
    </source>
</evidence>
<feature type="chain" id="PRO_5015109585" evidence="1">
    <location>
        <begin position="18"/>
        <end position="39"/>
    </location>
</feature>
<evidence type="ECO:0000313" key="2">
    <source>
        <dbReference type="EMBL" id="MBX43821.1"/>
    </source>
</evidence>
<dbReference type="AlphaFoldDB" id="A0A2P2NMX3"/>
<name>A0A2P2NMX3_RHIMU</name>
<reference evidence="2" key="1">
    <citation type="submission" date="2018-02" db="EMBL/GenBank/DDBJ databases">
        <title>Rhizophora mucronata_Transcriptome.</title>
        <authorList>
            <person name="Meera S.P."/>
            <person name="Sreeshan A."/>
            <person name="Augustine A."/>
        </authorList>
    </citation>
    <scope>NUCLEOTIDE SEQUENCE</scope>
    <source>
        <tissue evidence="2">Leaf</tissue>
    </source>
</reference>
<accession>A0A2P2NMX3</accession>
<organism evidence="2">
    <name type="scientific">Rhizophora mucronata</name>
    <name type="common">Asiatic mangrove</name>
    <dbReference type="NCBI Taxonomy" id="61149"/>
    <lineage>
        <taxon>Eukaryota</taxon>
        <taxon>Viridiplantae</taxon>
        <taxon>Streptophyta</taxon>
        <taxon>Embryophyta</taxon>
        <taxon>Tracheophyta</taxon>
        <taxon>Spermatophyta</taxon>
        <taxon>Magnoliopsida</taxon>
        <taxon>eudicotyledons</taxon>
        <taxon>Gunneridae</taxon>
        <taxon>Pentapetalae</taxon>
        <taxon>rosids</taxon>
        <taxon>fabids</taxon>
        <taxon>Malpighiales</taxon>
        <taxon>Rhizophoraceae</taxon>
        <taxon>Rhizophora</taxon>
    </lineage>
</organism>
<feature type="signal peptide" evidence="1">
    <location>
        <begin position="1"/>
        <end position="17"/>
    </location>
</feature>
<sequence>MLRTFALFGAMIRAKFLVLLVLDLEQVVLIDGACPSGTH</sequence>
<proteinExistence type="predicted"/>
<protein>
    <submittedName>
        <fullName evidence="2">Uncharacterized protein</fullName>
    </submittedName>
</protein>
<dbReference type="EMBL" id="GGEC01063337">
    <property type="protein sequence ID" value="MBX43821.1"/>
    <property type="molecule type" value="Transcribed_RNA"/>
</dbReference>
<keyword evidence="1" id="KW-0732">Signal</keyword>